<feature type="transmembrane region" description="Helical" evidence="5">
    <location>
        <begin position="107"/>
        <end position="128"/>
    </location>
</feature>
<evidence type="ECO:0000313" key="8">
    <source>
        <dbReference type="Proteomes" id="UP000057737"/>
    </source>
</evidence>
<evidence type="ECO:0000256" key="4">
    <source>
        <dbReference type="ARBA" id="ARBA00023136"/>
    </source>
</evidence>
<dbReference type="SUPFAM" id="SSF52091">
    <property type="entry name" value="SpoIIaa-like"/>
    <property type="match status" value="1"/>
</dbReference>
<feature type="transmembrane region" description="Helical" evidence="5">
    <location>
        <begin position="394"/>
        <end position="421"/>
    </location>
</feature>
<dbReference type="AlphaFoldDB" id="A0A120FRQ3"/>
<evidence type="ECO:0000256" key="1">
    <source>
        <dbReference type="ARBA" id="ARBA00004141"/>
    </source>
</evidence>
<dbReference type="InterPro" id="IPR001902">
    <property type="entry name" value="SLC26A/SulP_fam"/>
</dbReference>
<evidence type="ECO:0000256" key="3">
    <source>
        <dbReference type="ARBA" id="ARBA00022989"/>
    </source>
</evidence>
<dbReference type="PROSITE" id="PS50801">
    <property type="entry name" value="STAS"/>
    <property type="match status" value="1"/>
</dbReference>
<feature type="transmembrane region" description="Helical" evidence="5">
    <location>
        <begin position="58"/>
        <end position="74"/>
    </location>
</feature>
<feature type="transmembrane region" description="Helical" evidence="5">
    <location>
        <begin position="185"/>
        <end position="202"/>
    </location>
</feature>
<dbReference type="Pfam" id="PF00916">
    <property type="entry name" value="Sulfate_transp"/>
    <property type="match status" value="1"/>
</dbReference>
<reference evidence="7 8" key="1">
    <citation type="submission" date="2015-11" db="EMBL/GenBank/DDBJ databases">
        <title>Draft Genome Sequence of the Strain BR 10303 (Bradyrhizobium sp.) isolated from nodules of Centrolobium paraense.</title>
        <authorList>
            <person name="Zelli J.E."/>
            <person name="Simoes-Araujo J.L."/>
            <person name="Barauna A.C."/>
            <person name="Silva K."/>
        </authorList>
    </citation>
    <scope>NUCLEOTIDE SEQUENCE [LARGE SCALE GENOMIC DNA]</scope>
    <source>
        <strain evidence="7 8">BR 10303</strain>
    </source>
</reference>
<organism evidence="7 8">
    <name type="scientific">Bradyrhizobium macuxiense</name>
    <dbReference type="NCBI Taxonomy" id="1755647"/>
    <lineage>
        <taxon>Bacteria</taxon>
        <taxon>Pseudomonadati</taxon>
        <taxon>Pseudomonadota</taxon>
        <taxon>Alphaproteobacteria</taxon>
        <taxon>Hyphomicrobiales</taxon>
        <taxon>Nitrobacteraceae</taxon>
        <taxon>Bradyrhizobium</taxon>
    </lineage>
</organism>
<keyword evidence="8" id="KW-1185">Reference proteome</keyword>
<evidence type="ECO:0000256" key="5">
    <source>
        <dbReference type="SAM" id="Phobius"/>
    </source>
</evidence>
<keyword evidence="4 5" id="KW-0472">Membrane</keyword>
<feature type="transmembrane region" description="Helical" evidence="5">
    <location>
        <begin position="214"/>
        <end position="234"/>
    </location>
</feature>
<feature type="transmembrane region" description="Helical" evidence="5">
    <location>
        <begin position="140"/>
        <end position="165"/>
    </location>
</feature>
<dbReference type="GO" id="GO:0016020">
    <property type="term" value="C:membrane"/>
    <property type="evidence" value="ECO:0007669"/>
    <property type="project" value="UniProtKB-SubCell"/>
</dbReference>
<protein>
    <submittedName>
        <fullName evidence="7">DNA repair protein</fullName>
    </submittedName>
</protein>
<comment type="subcellular location">
    <subcellularLocation>
        <location evidence="1">Membrane</location>
        <topology evidence="1">Multi-pass membrane protein</topology>
    </subcellularLocation>
</comment>
<evidence type="ECO:0000259" key="6">
    <source>
        <dbReference type="PROSITE" id="PS50801"/>
    </source>
</evidence>
<dbReference type="CDD" id="cd07042">
    <property type="entry name" value="STAS_SulP_like_sulfate_transporter"/>
    <property type="match status" value="1"/>
</dbReference>
<feature type="transmembrane region" description="Helical" evidence="5">
    <location>
        <begin position="81"/>
        <end position="101"/>
    </location>
</feature>
<sequence length="565" mass="58953">MSLSLQHANWLRLFPPASWVGEYRASWLSSDAIAGVTLAAYAIPVSLAYAGLAGLPPQVGIYGYLLGGIGYAVLGSSRQLAVGPTSAISLMIAGAVGALGGGDPVRYGQIASLVAFSVAALCLLAWLFRLSLLVRLISDSILVGFKAGAGLTIIMSQLPGLFGVTGGGHQFFDRAIRLAGQLGDTKPLVLVIGLVAILLLLVGERRLPGKPVGLVVVALSILVASIAGLPALGVPVTGEIPKGLPALAPPRFGLLEFDELFPVAAGCLVLAYVEGVSAARSFATKYGYALDVRQEFLGLGAANLAVAFGHAYPVAGGLSQSAVNDSAGARTPLALILCSVTLSLCLLFFTGLLTNLPKAVLAAIVFAAVYRLVDIGALMRMWRISRIDFYAASIALVSVLFLGILEGVLLAALASIFLLLLRASQPNVAFLGRLPGSGRYSDRARHEGVEPLVGIIAFRPETSLLYVNAETILDSVLAALRSSPDVRLVVCDLSASPFIDLAGSQMLRDLHAELASRSVTLCIVGAHAQLREVLKADGLADKTDSNEWMRTLDSVLSDRKPPAEG</sequence>
<evidence type="ECO:0000313" key="7">
    <source>
        <dbReference type="EMBL" id="KWV60515.1"/>
    </source>
</evidence>
<dbReference type="RefSeq" id="WP_066500642.1">
    <property type="nucleotide sequence ID" value="NZ_LNCU01000019.1"/>
</dbReference>
<dbReference type="InterPro" id="IPR002645">
    <property type="entry name" value="STAS_dom"/>
</dbReference>
<dbReference type="EMBL" id="LNCU01000019">
    <property type="protein sequence ID" value="KWV60515.1"/>
    <property type="molecule type" value="Genomic_DNA"/>
</dbReference>
<feature type="domain" description="STAS" evidence="6">
    <location>
        <begin position="445"/>
        <end position="559"/>
    </location>
</feature>
<feature type="transmembrane region" description="Helical" evidence="5">
    <location>
        <begin position="32"/>
        <end position="52"/>
    </location>
</feature>
<proteinExistence type="predicted"/>
<dbReference type="Proteomes" id="UP000057737">
    <property type="component" value="Unassembled WGS sequence"/>
</dbReference>
<dbReference type="InterPro" id="IPR036513">
    <property type="entry name" value="STAS_dom_sf"/>
</dbReference>
<gene>
    <name evidence="7" type="ORF">AS156_29055</name>
</gene>
<evidence type="ECO:0000256" key="2">
    <source>
        <dbReference type="ARBA" id="ARBA00022692"/>
    </source>
</evidence>
<dbReference type="Pfam" id="PF01740">
    <property type="entry name" value="STAS"/>
    <property type="match status" value="1"/>
</dbReference>
<keyword evidence="3 5" id="KW-1133">Transmembrane helix</keyword>
<feature type="transmembrane region" description="Helical" evidence="5">
    <location>
        <begin position="260"/>
        <end position="283"/>
    </location>
</feature>
<dbReference type="PANTHER" id="PTHR11814">
    <property type="entry name" value="SULFATE TRANSPORTER"/>
    <property type="match status" value="1"/>
</dbReference>
<dbReference type="InterPro" id="IPR011547">
    <property type="entry name" value="SLC26A/SulP_dom"/>
</dbReference>
<keyword evidence="2 5" id="KW-0812">Transmembrane</keyword>
<dbReference type="OrthoDB" id="9769739at2"/>
<name>A0A120FRQ3_9BRAD</name>
<dbReference type="GO" id="GO:0055085">
    <property type="term" value="P:transmembrane transport"/>
    <property type="evidence" value="ECO:0007669"/>
    <property type="project" value="InterPro"/>
</dbReference>
<feature type="transmembrane region" description="Helical" evidence="5">
    <location>
        <begin position="360"/>
        <end position="382"/>
    </location>
</feature>
<feature type="transmembrane region" description="Helical" evidence="5">
    <location>
        <begin position="333"/>
        <end position="353"/>
    </location>
</feature>
<comment type="caution">
    <text evidence="7">The sequence shown here is derived from an EMBL/GenBank/DDBJ whole genome shotgun (WGS) entry which is preliminary data.</text>
</comment>
<accession>A0A120FRQ3</accession>
<dbReference type="Gene3D" id="3.30.750.24">
    <property type="entry name" value="STAS domain"/>
    <property type="match status" value="1"/>
</dbReference>
<feature type="transmembrane region" description="Helical" evidence="5">
    <location>
        <begin position="295"/>
        <end position="313"/>
    </location>
</feature>